<protein>
    <recommendedName>
        <fullName evidence="3">Glycosyltransferase</fullName>
    </recommendedName>
</protein>
<organism evidence="1 2">
    <name type="scientific">Aporhodopirellula rubra</name>
    <dbReference type="NCBI Taxonomy" id="980271"/>
    <lineage>
        <taxon>Bacteria</taxon>
        <taxon>Pseudomonadati</taxon>
        <taxon>Planctomycetota</taxon>
        <taxon>Planctomycetia</taxon>
        <taxon>Pirellulales</taxon>
        <taxon>Pirellulaceae</taxon>
        <taxon>Aporhodopirellula</taxon>
    </lineage>
</organism>
<gene>
    <name evidence="1" type="ORF">FHS27_001583</name>
</gene>
<evidence type="ECO:0000313" key="1">
    <source>
        <dbReference type="EMBL" id="MBB3205779.1"/>
    </source>
</evidence>
<dbReference type="PANTHER" id="PTHR47483">
    <property type="entry name" value="BETA-ARABINOFURANOSYLTRANSFERASE RAY1"/>
    <property type="match status" value="1"/>
</dbReference>
<dbReference type="InterPro" id="IPR029044">
    <property type="entry name" value="Nucleotide-diphossugar_trans"/>
</dbReference>
<evidence type="ECO:0000313" key="2">
    <source>
        <dbReference type="Proteomes" id="UP000536179"/>
    </source>
</evidence>
<dbReference type="GO" id="GO:0016757">
    <property type="term" value="F:glycosyltransferase activity"/>
    <property type="evidence" value="ECO:0007669"/>
    <property type="project" value="InterPro"/>
</dbReference>
<dbReference type="Proteomes" id="UP000536179">
    <property type="component" value="Unassembled WGS sequence"/>
</dbReference>
<proteinExistence type="predicted"/>
<name>A0A7W5H4W3_9BACT</name>
<dbReference type="PANTHER" id="PTHR47483:SF1">
    <property type="entry name" value="BETA-ARABINOFURANOSYLTRANSFERASE RAY1"/>
    <property type="match status" value="1"/>
</dbReference>
<keyword evidence="2" id="KW-1185">Reference proteome</keyword>
<accession>A0A7W5H4W3</accession>
<dbReference type="EMBL" id="JACHXU010000004">
    <property type="protein sequence ID" value="MBB3205779.1"/>
    <property type="molecule type" value="Genomic_DNA"/>
</dbReference>
<reference evidence="1 2" key="1">
    <citation type="submission" date="2020-08" db="EMBL/GenBank/DDBJ databases">
        <title>Genomic Encyclopedia of Type Strains, Phase III (KMG-III): the genomes of soil and plant-associated and newly described type strains.</title>
        <authorList>
            <person name="Whitman W."/>
        </authorList>
    </citation>
    <scope>NUCLEOTIDE SEQUENCE [LARGE SCALE GENOMIC DNA]</scope>
    <source>
        <strain evidence="1 2">CECT 8075</strain>
    </source>
</reference>
<sequence>MNLVLEETDCVAEANASPLLTMFSVLKPFEGESDTHQRNALASWKALEPDVEIILVSDSTIPGDIQSVFRCYQSRKTNRFGTPLLDDVFALAAAEGQGKVRAFVNADIILDRRFVLAAERLLHSDLKSWLAIGQRTEFEMPERADHRNTNWISDCFARLECDGTQASIVCKDYFIFSADLYRKIPAFAIGRGNWDNWMVRSSKASSIPVVDVSSVTPVIHQKHGYGHVAGGRLSAYVSGPEARENQRLAGGRNLLVGSTPNWRMDATGLHRVPFATFRFGKDLFRFANLLRTMVPLPSA</sequence>
<dbReference type="InterPro" id="IPR044575">
    <property type="entry name" value="RAY1-like"/>
</dbReference>
<evidence type="ECO:0008006" key="3">
    <source>
        <dbReference type="Google" id="ProtNLM"/>
    </source>
</evidence>
<dbReference type="SUPFAM" id="SSF53448">
    <property type="entry name" value="Nucleotide-diphospho-sugar transferases"/>
    <property type="match status" value="1"/>
</dbReference>
<dbReference type="AlphaFoldDB" id="A0A7W5H4W3"/>
<comment type="caution">
    <text evidence="1">The sequence shown here is derived from an EMBL/GenBank/DDBJ whole genome shotgun (WGS) entry which is preliminary data.</text>
</comment>